<accession>A0A955I8C1</accession>
<dbReference type="AlphaFoldDB" id="A0A955I8C1"/>
<sequence length="109" mass="11802">ATLYTYSYDYAETYSTEGSGTNTTEIMVDPVPTPFVNSFAIINLNNRIYKLNNYSGSDFDYSSISLNTINPAADPNAVRNLVEEVVNRNNSGGGIGIAEPSPIIDPISL</sequence>
<proteinExistence type="predicted"/>
<dbReference type="EMBL" id="JAGQLJ010000010">
    <property type="protein sequence ID" value="MCA9380755.1"/>
    <property type="molecule type" value="Genomic_DNA"/>
</dbReference>
<dbReference type="Proteomes" id="UP000775877">
    <property type="component" value="Unassembled WGS sequence"/>
</dbReference>
<reference evidence="1" key="1">
    <citation type="submission" date="2020-04" db="EMBL/GenBank/DDBJ databases">
        <authorList>
            <person name="Zhang T."/>
        </authorList>
    </citation>
    <scope>NUCLEOTIDE SEQUENCE</scope>
    <source>
        <strain evidence="1">HKST-UBA13</strain>
    </source>
</reference>
<gene>
    <name evidence="1" type="ORF">KC678_00630</name>
</gene>
<evidence type="ECO:0000313" key="2">
    <source>
        <dbReference type="Proteomes" id="UP000775877"/>
    </source>
</evidence>
<reference evidence="1" key="2">
    <citation type="journal article" date="2021" name="Microbiome">
        <title>Successional dynamics and alternative stable states in a saline activated sludge microbial community over 9 years.</title>
        <authorList>
            <person name="Wang Y."/>
            <person name="Ye J."/>
            <person name="Ju F."/>
            <person name="Liu L."/>
            <person name="Boyd J.A."/>
            <person name="Deng Y."/>
            <person name="Parks D.H."/>
            <person name="Jiang X."/>
            <person name="Yin X."/>
            <person name="Woodcroft B.J."/>
            <person name="Tyson G.W."/>
            <person name="Hugenholtz P."/>
            <person name="Polz M.F."/>
            <person name="Zhang T."/>
        </authorList>
    </citation>
    <scope>NUCLEOTIDE SEQUENCE</scope>
    <source>
        <strain evidence="1">HKST-UBA13</strain>
    </source>
</reference>
<organism evidence="1 2">
    <name type="scientific">Candidatus Dojkabacteria bacterium</name>
    <dbReference type="NCBI Taxonomy" id="2099670"/>
    <lineage>
        <taxon>Bacteria</taxon>
        <taxon>Candidatus Dojkabacteria</taxon>
    </lineage>
</organism>
<protein>
    <submittedName>
        <fullName evidence="1">Uncharacterized protein</fullName>
    </submittedName>
</protein>
<evidence type="ECO:0000313" key="1">
    <source>
        <dbReference type="EMBL" id="MCA9380755.1"/>
    </source>
</evidence>
<feature type="non-terminal residue" evidence="1">
    <location>
        <position position="1"/>
    </location>
</feature>
<name>A0A955I8C1_9BACT</name>
<comment type="caution">
    <text evidence="1">The sequence shown here is derived from an EMBL/GenBank/DDBJ whole genome shotgun (WGS) entry which is preliminary data.</text>
</comment>